<protein>
    <submittedName>
        <fullName evidence="2">Uncharacterized protein</fullName>
    </submittedName>
</protein>
<gene>
    <name evidence="2" type="ORF">IV54_GL001275</name>
</gene>
<evidence type="ECO:0000313" key="2">
    <source>
        <dbReference type="EMBL" id="KRO04489.1"/>
    </source>
</evidence>
<dbReference type="Proteomes" id="UP000051906">
    <property type="component" value="Unassembled WGS sequence"/>
</dbReference>
<keyword evidence="3" id="KW-1185">Reference proteome</keyword>
<dbReference type="STRING" id="616990.IV54_GL001275"/>
<dbReference type="RefSeq" id="WP_057877863.1">
    <property type="nucleotide sequence ID" value="NZ_JQCA01000032.1"/>
</dbReference>
<feature type="signal peptide" evidence="1">
    <location>
        <begin position="1"/>
        <end position="25"/>
    </location>
</feature>
<dbReference type="EMBL" id="JQCA01000032">
    <property type="protein sequence ID" value="KRO04489.1"/>
    <property type="molecule type" value="Genomic_DNA"/>
</dbReference>
<evidence type="ECO:0000256" key="1">
    <source>
        <dbReference type="SAM" id="SignalP"/>
    </source>
</evidence>
<reference evidence="2 3" key="1">
    <citation type="journal article" date="2015" name="Genome Announc.">
        <title>Expanding the biotechnology potential of lactobacilli through comparative genomics of 213 strains and associated genera.</title>
        <authorList>
            <person name="Sun Z."/>
            <person name="Harris H.M."/>
            <person name="McCann A."/>
            <person name="Guo C."/>
            <person name="Argimon S."/>
            <person name="Zhang W."/>
            <person name="Yang X."/>
            <person name="Jeffery I.B."/>
            <person name="Cooney J.C."/>
            <person name="Kagawa T.F."/>
            <person name="Liu W."/>
            <person name="Song Y."/>
            <person name="Salvetti E."/>
            <person name="Wrobel A."/>
            <person name="Rasinkangas P."/>
            <person name="Parkhill J."/>
            <person name="Rea M.C."/>
            <person name="O'Sullivan O."/>
            <person name="Ritari J."/>
            <person name="Douillard F.P."/>
            <person name="Paul Ross R."/>
            <person name="Yang R."/>
            <person name="Briner A.E."/>
            <person name="Felis G.E."/>
            <person name="de Vos W.M."/>
            <person name="Barrangou R."/>
            <person name="Klaenhammer T.R."/>
            <person name="Caufield P.W."/>
            <person name="Cui Y."/>
            <person name="Zhang H."/>
            <person name="O'Toole P.W."/>
        </authorList>
    </citation>
    <scope>NUCLEOTIDE SEQUENCE [LARGE SCALE GENOMIC DNA]</scope>
    <source>
        <strain evidence="2 3">DSM 22467</strain>
    </source>
</reference>
<organism evidence="2 3">
    <name type="scientific">Levilactobacillus paucivorans</name>
    <dbReference type="NCBI Taxonomy" id="616990"/>
    <lineage>
        <taxon>Bacteria</taxon>
        <taxon>Bacillati</taxon>
        <taxon>Bacillota</taxon>
        <taxon>Bacilli</taxon>
        <taxon>Lactobacillales</taxon>
        <taxon>Lactobacillaceae</taxon>
        <taxon>Levilactobacillus</taxon>
    </lineage>
</organism>
<dbReference type="PATRIC" id="fig|616990.3.peg.1367"/>
<proteinExistence type="predicted"/>
<name>A0A0R2LSR6_9LACO</name>
<evidence type="ECO:0000313" key="3">
    <source>
        <dbReference type="Proteomes" id="UP000051906"/>
    </source>
</evidence>
<keyword evidence="1" id="KW-0732">Signal</keyword>
<feature type="chain" id="PRO_5039223262" evidence="1">
    <location>
        <begin position="26"/>
        <end position="181"/>
    </location>
</feature>
<dbReference type="AlphaFoldDB" id="A0A0R2LSR6"/>
<accession>A0A0R2LSR6</accession>
<sequence>MKLGRFGVWLVTGLSLFIGVGVAAASPAQVVHAKAKTTLKTFPKSMRGTWYSYQYNTMYKYKITATKFINNGFVERLHSRKTSYVVKHTMNSKHPSWFIAKNAKAKKQTWVTVWGWDQWGGDCAAYRVTTHKLDGHKVPVLQVAGGPATGYWTTGHGYHTKKLAKKYGNHYYKGERKHSLN</sequence>
<dbReference type="OrthoDB" id="2293239at2"/>
<comment type="caution">
    <text evidence="2">The sequence shown here is derived from an EMBL/GenBank/DDBJ whole genome shotgun (WGS) entry which is preliminary data.</text>
</comment>